<reference evidence="1" key="1">
    <citation type="submission" date="2021-06" db="EMBL/GenBank/DDBJ databases">
        <authorList>
            <person name="Kallberg Y."/>
            <person name="Tangrot J."/>
            <person name="Rosling A."/>
        </authorList>
    </citation>
    <scope>NUCLEOTIDE SEQUENCE</scope>
    <source>
        <strain evidence="1">MA461A</strain>
    </source>
</reference>
<name>A0ACA9RZN7_9GLOM</name>
<dbReference type="EMBL" id="CAJVQC010079611">
    <property type="protein sequence ID" value="CAG8817262.1"/>
    <property type="molecule type" value="Genomic_DNA"/>
</dbReference>
<evidence type="ECO:0000313" key="2">
    <source>
        <dbReference type="Proteomes" id="UP000789920"/>
    </source>
</evidence>
<evidence type="ECO:0000313" key="1">
    <source>
        <dbReference type="EMBL" id="CAG8817262.1"/>
    </source>
</evidence>
<accession>A0ACA9RZN7</accession>
<sequence length="183" mass="21076">DNIKPDLRDACFELTFLISDTNSSKNHGLEIYENFYTGITKVGTLDIPYLVNLQKSYKWYNNQDIERKTICRIQSLNHTNAVSPNIISSLIASYTSNCRIRWKNRSRLSVLSNTNKKVDLNRITVANVSEHNPLHKHSYGFSYINNELCLVQILALYQKNSNYHSYMCGDVVNIDSLSYLSVK</sequence>
<comment type="caution">
    <text evidence="1">The sequence shown here is derived from an EMBL/GenBank/DDBJ whole genome shotgun (WGS) entry which is preliminary data.</text>
</comment>
<protein>
    <submittedName>
        <fullName evidence="1">11868_t:CDS:1</fullName>
    </submittedName>
</protein>
<proteinExistence type="predicted"/>
<feature type="non-terminal residue" evidence="1">
    <location>
        <position position="183"/>
    </location>
</feature>
<organism evidence="1 2">
    <name type="scientific">Racocetra persica</name>
    <dbReference type="NCBI Taxonomy" id="160502"/>
    <lineage>
        <taxon>Eukaryota</taxon>
        <taxon>Fungi</taxon>
        <taxon>Fungi incertae sedis</taxon>
        <taxon>Mucoromycota</taxon>
        <taxon>Glomeromycotina</taxon>
        <taxon>Glomeromycetes</taxon>
        <taxon>Diversisporales</taxon>
        <taxon>Gigasporaceae</taxon>
        <taxon>Racocetra</taxon>
    </lineage>
</organism>
<gene>
    <name evidence="1" type="ORF">RPERSI_LOCUS24639</name>
</gene>
<dbReference type="Proteomes" id="UP000789920">
    <property type="component" value="Unassembled WGS sequence"/>
</dbReference>
<feature type="non-terminal residue" evidence="1">
    <location>
        <position position="1"/>
    </location>
</feature>
<keyword evidence="2" id="KW-1185">Reference proteome</keyword>